<organism evidence="8 9">
    <name type="scientific">Aureobasidium melanogenum</name>
    <name type="common">Aureobasidium pullulans var. melanogenum</name>
    <dbReference type="NCBI Taxonomy" id="46634"/>
    <lineage>
        <taxon>Eukaryota</taxon>
        <taxon>Fungi</taxon>
        <taxon>Dikarya</taxon>
        <taxon>Ascomycota</taxon>
        <taxon>Pezizomycotina</taxon>
        <taxon>Dothideomycetes</taxon>
        <taxon>Dothideomycetidae</taxon>
        <taxon>Dothideales</taxon>
        <taxon>Saccotheciaceae</taxon>
        <taxon>Aureobasidium</taxon>
    </lineage>
</organism>
<dbReference type="InterPro" id="IPR041542">
    <property type="entry name" value="GH43_C2"/>
</dbReference>
<accession>A0A9P8K4U4</accession>
<feature type="site" description="Important for catalytic activity, responsible for pKa modulation of the active site Glu and correct orientation of both the proton donor and substrate" evidence="5">
    <location>
        <position position="143"/>
    </location>
</feature>
<evidence type="ECO:0000256" key="3">
    <source>
        <dbReference type="ARBA" id="ARBA00023295"/>
    </source>
</evidence>
<proteinExistence type="inferred from homology"/>
<evidence type="ECO:0000313" key="9">
    <source>
        <dbReference type="Proteomes" id="UP000767238"/>
    </source>
</evidence>
<keyword evidence="2 6" id="KW-0378">Hydrolase</keyword>
<feature type="active site" description="Proton acceptor" evidence="4">
    <location>
        <position position="14"/>
    </location>
</feature>
<dbReference type="SUPFAM" id="SSF75005">
    <property type="entry name" value="Arabinanase/levansucrase/invertase"/>
    <property type="match status" value="1"/>
</dbReference>
<dbReference type="OrthoDB" id="408373at2759"/>
<evidence type="ECO:0000313" key="8">
    <source>
        <dbReference type="EMBL" id="KAH0214741.1"/>
    </source>
</evidence>
<dbReference type="GO" id="GO:0004553">
    <property type="term" value="F:hydrolase activity, hydrolyzing O-glycosyl compounds"/>
    <property type="evidence" value="ECO:0007669"/>
    <property type="project" value="InterPro"/>
</dbReference>
<gene>
    <name evidence="8" type="ORF">KCV03_g8355</name>
</gene>
<keyword evidence="3 6" id="KW-0326">Glycosidase</keyword>
<dbReference type="Proteomes" id="UP000767238">
    <property type="component" value="Unassembled WGS sequence"/>
</dbReference>
<dbReference type="Pfam" id="PF17851">
    <property type="entry name" value="GH43_C2"/>
    <property type="match status" value="1"/>
</dbReference>
<feature type="active site" description="Proton donor" evidence="4">
    <location>
        <position position="197"/>
    </location>
</feature>
<dbReference type="Pfam" id="PF04616">
    <property type="entry name" value="Glyco_hydro_43"/>
    <property type="match status" value="1"/>
</dbReference>
<comment type="caution">
    <text evidence="8">The sequence shown here is derived from an EMBL/GenBank/DDBJ whole genome shotgun (WGS) entry which is preliminary data.</text>
</comment>
<evidence type="ECO:0000256" key="4">
    <source>
        <dbReference type="PIRSR" id="PIRSR606710-1"/>
    </source>
</evidence>
<sequence>MTTINPIIPGFAPDPSVTRIGDTFFLVNSTFHLFPGLPIYASRDLVNWTLIGNAINRQSQLSLRFSDTKLEPQEDGTVMLATGGLFAPTIRHDSKSGKTYIINTNVLHLENAGDKPENFIIETDDIWSDNWSDPIYFDFDGIDPSIFWDDDGKAFISGSHGPGPMTTISLFEADLCTGKKLSEEKTVWKGTGGIYPEGPHIYKKDGFYYLLISEGGTFKDHMLTIARSENIWGPYEACGNNPLLTAAGADNYVHCTGHCDMFQDNDDRWWGVCLAMRMRGSKFHMGRESFLVTGQWQEGGWPKFDTVEVTSSHRFKNDVVKATKTGLDWLYIRDANLQHHNIEGSTIRLTGSKADISQWKEPVTFVGKRQRKLDGTASVTLALPKTGSSRAGLVIYKDEHRYTRIYYDSSDKSINFEVVNNAKNISRHDQEKISNDTSDVRLLIEYTEERLMLQYEEGKGVVRTLGVVDTAELSNADFVGPIIGVFAISDQENDEVVFTSFDHGQ</sequence>
<feature type="non-terminal residue" evidence="8">
    <location>
        <position position="505"/>
    </location>
</feature>
<dbReference type="InterPro" id="IPR023296">
    <property type="entry name" value="Glyco_hydro_beta-prop_sf"/>
</dbReference>
<reference evidence="8" key="1">
    <citation type="journal article" date="2021" name="J Fungi (Basel)">
        <title>Virulence traits and population genomics of the black yeast Aureobasidium melanogenum.</title>
        <authorList>
            <person name="Cernosa A."/>
            <person name="Sun X."/>
            <person name="Gostincar C."/>
            <person name="Fang C."/>
            <person name="Gunde-Cimerman N."/>
            <person name="Song Z."/>
        </authorList>
    </citation>
    <scope>NUCLEOTIDE SEQUENCE</scope>
    <source>
        <strain evidence="8">EXF-8016</strain>
    </source>
</reference>
<reference evidence="8" key="2">
    <citation type="submission" date="2021-08" db="EMBL/GenBank/DDBJ databases">
        <authorList>
            <person name="Gostincar C."/>
            <person name="Sun X."/>
            <person name="Song Z."/>
            <person name="Gunde-Cimerman N."/>
        </authorList>
    </citation>
    <scope>NUCLEOTIDE SEQUENCE</scope>
    <source>
        <strain evidence="8">EXF-8016</strain>
    </source>
</reference>
<evidence type="ECO:0000256" key="5">
    <source>
        <dbReference type="PIRSR" id="PIRSR606710-2"/>
    </source>
</evidence>
<dbReference type="Gene3D" id="2.115.10.20">
    <property type="entry name" value="Glycosyl hydrolase domain, family 43"/>
    <property type="match status" value="1"/>
</dbReference>
<evidence type="ECO:0000256" key="6">
    <source>
        <dbReference type="RuleBase" id="RU361187"/>
    </source>
</evidence>
<evidence type="ECO:0000256" key="2">
    <source>
        <dbReference type="ARBA" id="ARBA00022801"/>
    </source>
</evidence>
<dbReference type="AlphaFoldDB" id="A0A9P8K4U4"/>
<dbReference type="CDD" id="cd18617">
    <property type="entry name" value="GH43_XynB-like"/>
    <property type="match status" value="1"/>
</dbReference>
<dbReference type="Gene3D" id="2.60.120.200">
    <property type="match status" value="1"/>
</dbReference>
<feature type="domain" description="Beta-xylosidase C-terminal Concanavalin A-like" evidence="7">
    <location>
        <begin position="323"/>
        <end position="500"/>
    </location>
</feature>
<comment type="similarity">
    <text evidence="1 6">Belongs to the glycosyl hydrolase 43 family.</text>
</comment>
<dbReference type="SUPFAM" id="SSF49899">
    <property type="entry name" value="Concanavalin A-like lectins/glucanases"/>
    <property type="match status" value="1"/>
</dbReference>
<protein>
    <submittedName>
        <fullName evidence="8">Glycoside hydrolase family 43 protein</fullName>
    </submittedName>
</protein>
<dbReference type="EMBL" id="JAHFYH010000080">
    <property type="protein sequence ID" value="KAH0214741.1"/>
    <property type="molecule type" value="Genomic_DNA"/>
</dbReference>
<dbReference type="GO" id="GO:0005975">
    <property type="term" value="P:carbohydrate metabolic process"/>
    <property type="evidence" value="ECO:0007669"/>
    <property type="project" value="InterPro"/>
</dbReference>
<dbReference type="InterPro" id="IPR006710">
    <property type="entry name" value="Glyco_hydro_43"/>
</dbReference>
<dbReference type="InterPro" id="IPR051795">
    <property type="entry name" value="Glycosyl_Hydrlase_43"/>
</dbReference>
<evidence type="ECO:0000256" key="1">
    <source>
        <dbReference type="ARBA" id="ARBA00009865"/>
    </source>
</evidence>
<dbReference type="InterPro" id="IPR013320">
    <property type="entry name" value="ConA-like_dom_sf"/>
</dbReference>
<name>A0A9P8K4U4_AURME</name>
<evidence type="ECO:0000259" key="7">
    <source>
        <dbReference type="Pfam" id="PF17851"/>
    </source>
</evidence>
<dbReference type="PANTHER" id="PTHR42812">
    <property type="entry name" value="BETA-XYLOSIDASE"/>
    <property type="match status" value="1"/>
</dbReference>
<dbReference type="PANTHER" id="PTHR42812:SF12">
    <property type="entry name" value="BETA-XYLOSIDASE-RELATED"/>
    <property type="match status" value="1"/>
</dbReference>